<proteinExistence type="predicted"/>
<evidence type="ECO:0000313" key="2">
    <source>
        <dbReference type="Proteomes" id="UP000244005"/>
    </source>
</evidence>
<keyword evidence="2" id="KW-1185">Reference proteome</keyword>
<dbReference type="AlphaFoldDB" id="A0A2R6X2Q9"/>
<dbReference type="Proteomes" id="UP000244005">
    <property type="component" value="Unassembled WGS sequence"/>
</dbReference>
<organism evidence="1 2">
    <name type="scientific">Marchantia polymorpha</name>
    <name type="common">Common liverwort</name>
    <name type="synonym">Marchantia aquatica</name>
    <dbReference type="NCBI Taxonomy" id="3197"/>
    <lineage>
        <taxon>Eukaryota</taxon>
        <taxon>Viridiplantae</taxon>
        <taxon>Streptophyta</taxon>
        <taxon>Embryophyta</taxon>
        <taxon>Marchantiophyta</taxon>
        <taxon>Marchantiopsida</taxon>
        <taxon>Marchantiidae</taxon>
        <taxon>Marchantiales</taxon>
        <taxon>Marchantiaceae</taxon>
        <taxon>Marchantia</taxon>
    </lineage>
</organism>
<dbReference type="Gramene" id="Mp2g21720.1">
    <property type="protein sequence ID" value="Mp2g21720.1.cds"/>
    <property type="gene ID" value="Mp2g21720"/>
</dbReference>
<sequence>MSLKYKDENVTRSHELLSLENEVLGRASQSSFQRWAFTRNAFARPWIFHEFDV</sequence>
<dbReference type="EMBL" id="KZ772712">
    <property type="protein sequence ID" value="PTQ40361.1"/>
    <property type="molecule type" value="Genomic_DNA"/>
</dbReference>
<gene>
    <name evidence="1" type="ORF">MARPO_0040s0043</name>
</gene>
<reference evidence="2" key="1">
    <citation type="journal article" date="2017" name="Cell">
        <title>Insights into land plant evolution garnered from the Marchantia polymorpha genome.</title>
        <authorList>
            <person name="Bowman J.L."/>
            <person name="Kohchi T."/>
            <person name="Yamato K.T."/>
            <person name="Jenkins J."/>
            <person name="Shu S."/>
            <person name="Ishizaki K."/>
            <person name="Yamaoka S."/>
            <person name="Nishihama R."/>
            <person name="Nakamura Y."/>
            <person name="Berger F."/>
            <person name="Adam C."/>
            <person name="Aki S.S."/>
            <person name="Althoff F."/>
            <person name="Araki T."/>
            <person name="Arteaga-Vazquez M.A."/>
            <person name="Balasubrmanian S."/>
            <person name="Barry K."/>
            <person name="Bauer D."/>
            <person name="Boehm C.R."/>
            <person name="Briginshaw L."/>
            <person name="Caballero-Perez J."/>
            <person name="Catarino B."/>
            <person name="Chen F."/>
            <person name="Chiyoda S."/>
            <person name="Chovatia M."/>
            <person name="Davies K.M."/>
            <person name="Delmans M."/>
            <person name="Demura T."/>
            <person name="Dierschke T."/>
            <person name="Dolan L."/>
            <person name="Dorantes-Acosta A.E."/>
            <person name="Eklund D.M."/>
            <person name="Florent S.N."/>
            <person name="Flores-Sandoval E."/>
            <person name="Fujiyama A."/>
            <person name="Fukuzawa H."/>
            <person name="Galik B."/>
            <person name="Grimanelli D."/>
            <person name="Grimwood J."/>
            <person name="Grossniklaus U."/>
            <person name="Hamada T."/>
            <person name="Haseloff J."/>
            <person name="Hetherington A.J."/>
            <person name="Higo A."/>
            <person name="Hirakawa Y."/>
            <person name="Hundley H.N."/>
            <person name="Ikeda Y."/>
            <person name="Inoue K."/>
            <person name="Inoue S.I."/>
            <person name="Ishida S."/>
            <person name="Jia Q."/>
            <person name="Kakita M."/>
            <person name="Kanazawa T."/>
            <person name="Kawai Y."/>
            <person name="Kawashima T."/>
            <person name="Kennedy M."/>
            <person name="Kinose K."/>
            <person name="Kinoshita T."/>
            <person name="Kohara Y."/>
            <person name="Koide E."/>
            <person name="Komatsu K."/>
            <person name="Kopischke S."/>
            <person name="Kubo M."/>
            <person name="Kyozuka J."/>
            <person name="Lagercrantz U."/>
            <person name="Lin S.S."/>
            <person name="Lindquist E."/>
            <person name="Lipzen A.M."/>
            <person name="Lu C.W."/>
            <person name="De Luna E."/>
            <person name="Martienssen R.A."/>
            <person name="Minamino N."/>
            <person name="Mizutani M."/>
            <person name="Mizutani M."/>
            <person name="Mochizuki N."/>
            <person name="Monte I."/>
            <person name="Mosher R."/>
            <person name="Nagasaki H."/>
            <person name="Nakagami H."/>
            <person name="Naramoto S."/>
            <person name="Nishitani K."/>
            <person name="Ohtani M."/>
            <person name="Okamoto T."/>
            <person name="Okumura M."/>
            <person name="Phillips J."/>
            <person name="Pollak B."/>
            <person name="Reinders A."/>
            <person name="Rovekamp M."/>
            <person name="Sano R."/>
            <person name="Sawa S."/>
            <person name="Schmid M.W."/>
            <person name="Shirakawa M."/>
            <person name="Solano R."/>
            <person name="Spunde A."/>
            <person name="Suetsugu N."/>
            <person name="Sugano S."/>
            <person name="Sugiyama A."/>
            <person name="Sun R."/>
            <person name="Suzuki Y."/>
            <person name="Takenaka M."/>
            <person name="Takezawa D."/>
            <person name="Tomogane H."/>
            <person name="Tsuzuki M."/>
            <person name="Ueda T."/>
            <person name="Umeda M."/>
            <person name="Ward J.M."/>
            <person name="Watanabe Y."/>
            <person name="Yazaki K."/>
            <person name="Yokoyama R."/>
            <person name="Yoshitake Y."/>
            <person name="Yotsui I."/>
            <person name="Zachgo S."/>
            <person name="Schmutz J."/>
        </authorList>
    </citation>
    <scope>NUCLEOTIDE SEQUENCE [LARGE SCALE GENOMIC DNA]</scope>
    <source>
        <strain evidence="2">Tak-1</strain>
    </source>
</reference>
<accession>A0A2R6X2Q9</accession>
<name>A0A2R6X2Q9_MARPO</name>
<evidence type="ECO:0000313" key="1">
    <source>
        <dbReference type="EMBL" id="PTQ40361.1"/>
    </source>
</evidence>
<protein>
    <submittedName>
        <fullName evidence="1">Uncharacterized protein</fullName>
    </submittedName>
</protein>